<dbReference type="KEGG" id="tio:INP52_04180"/>
<dbReference type="EMBL" id="CP063767">
    <property type="protein sequence ID" value="QOY61390.1"/>
    <property type="molecule type" value="Genomic_DNA"/>
</dbReference>
<sequence length="79" mass="8450">MVSTNMAVATGVTFYDALTGGALCGRNNSVLVITSDTNRVCLTDFVASQKNEVDKGYVLGGPIAVSEASWIILLRNYLY</sequence>
<protein>
    <submittedName>
        <fullName evidence="1">Cell wall-binding repeat-containing protein</fullName>
    </submittedName>
</protein>
<dbReference type="Proteomes" id="UP000593735">
    <property type="component" value="Chromosome"/>
</dbReference>
<reference evidence="1 2" key="1">
    <citation type="submission" date="2020-10" db="EMBL/GenBank/DDBJ databases">
        <title>Olsenella immobilis sp.nov., isolated from the mud in a fermentation cellar used for the production of Chinese strong-flavoured liquor.</title>
        <authorList>
            <person name="Lu L."/>
        </authorList>
    </citation>
    <scope>NUCLEOTIDE SEQUENCE [LARGE SCALE GENOMIC DNA]</scope>
    <source>
        <strain evidence="1 2">LZLJ-2</strain>
    </source>
</reference>
<dbReference type="InterPro" id="IPR007253">
    <property type="entry name" value="Cell_wall-bd_2"/>
</dbReference>
<dbReference type="Pfam" id="PF04122">
    <property type="entry name" value="CW_binding_2"/>
    <property type="match status" value="1"/>
</dbReference>
<dbReference type="AlphaFoldDB" id="A0A7S7M9U8"/>
<accession>A0A7S7M9U8</accession>
<organism evidence="1 2">
    <name type="scientific">Thermophilibacter immobilis</name>
    <dbReference type="NCBI Taxonomy" id="2779519"/>
    <lineage>
        <taxon>Bacteria</taxon>
        <taxon>Bacillati</taxon>
        <taxon>Actinomycetota</taxon>
        <taxon>Coriobacteriia</taxon>
        <taxon>Coriobacteriales</taxon>
        <taxon>Atopobiaceae</taxon>
        <taxon>Thermophilibacter</taxon>
    </lineage>
</organism>
<dbReference type="RefSeq" id="WP_194372668.1">
    <property type="nucleotide sequence ID" value="NZ_CP063767.1"/>
</dbReference>
<name>A0A7S7M9U8_9ACTN</name>
<proteinExistence type="predicted"/>
<gene>
    <name evidence="1" type="ORF">INP52_04180</name>
</gene>
<evidence type="ECO:0000313" key="1">
    <source>
        <dbReference type="EMBL" id="QOY61390.1"/>
    </source>
</evidence>
<keyword evidence="2" id="KW-1185">Reference proteome</keyword>
<evidence type="ECO:0000313" key="2">
    <source>
        <dbReference type="Proteomes" id="UP000593735"/>
    </source>
</evidence>